<dbReference type="InterPro" id="IPR003382">
    <property type="entry name" value="Flavoprotein"/>
</dbReference>
<feature type="region of interest" description="Phosphopantothenoylcysteine decarboxylase" evidence="3">
    <location>
        <begin position="1"/>
        <end position="190"/>
    </location>
</feature>
<comment type="pathway">
    <text evidence="3 4">Cofactor biosynthesis; coenzyme A biosynthesis; CoA from (R)-pantothenate: step 2/5.</text>
</comment>
<keyword evidence="3" id="KW-0460">Magnesium</keyword>
<dbReference type="InterPro" id="IPR005252">
    <property type="entry name" value="CoaBC"/>
</dbReference>
<dbReference type="Pfam" id="PF04127">
    <property type="entry name" value="DFP"/>
    <property type="match status" value="1"/>
</dbReference>
<evidence type="ECO:0000259" key="5">
    <source>
        <dbReference type="Pfam" id="PF02441"/>
    </source>
</evidence>
<comment type="catalytic activity">
    <reaction evidence="3 4">
        <text>(R)-4'-phosphopantothenate + L-cysteine + CTP = N-[(R)-4-phosphopantothenoyl]-L-cysteine + CMP + diphosphate + H(+)</text>
        <dbReference type="Rhea" id="RHEA:19397"/>
        <dbReference type="ChEBI" id="CHEBI:10986"/>
        <dbReference type="ChEBI" id="CHEBI:15378"/>
        <dbReference type="ChEBI" id="CHEBI:33019"/>
        <dbReference type="ChEBI" id="CHEBI:35235"/>
        <dbReference type="ChEBI" id="CHEBI:37563"/>
        <dbReference type="ChEBI" id="CHEBI:59458"/>
        <dbReference type="ChEBI" id="CHEBI:60377"/>
        <dbReference type="EC" id="6.3.2.5"/>
    </reaction>
</comment>
<feature type="binding site" evidence="3">
    <location>
        <begin position="307"/>
        <end position="310"/>
    </location>
    <ligand>
        <name>CTP</name>
        <dbReference type="ChEBI" id="CHEBI:37563"/>
    </ligand>
</feature>
<comment type="catalytic activity">
    <reaction evidence="3 4">
        <text>N-[(R)-4-phosphopantothenoyl]-L-cysteine + H(+) = (R)-4'-phosphopantetheine + CO2</text>
        <dbReference type="Rhea" id="RHEA:16793"/>
        <dbReference type="ChEBI" id="CHEBI:15378"/>
        <dbReference type="ChEBI" id="CHEBI:16526"/>
        <dbReference type="ChEBI" id="CHEBI:59458"/>
        <dbReference type="ChEBI" id="CHEBI:61723"/>
        <dbReference type="EC" id="4.1.1.36"/>
    </reaction>
</comment>
<dbReference type="GO" id="GO:0004632">
    <property type="term" value="F:phosphopantothenate--cysteine ligase activity"/>
    <property type="evidence" value="ECO:0007669"/>
    <property type="project" value="UniProtKB-EC"/>
</dbReference>
<proteinExistence type="inferred from homology"/>
<comment type="cofactor">
    <cofactor evidence="3">
        <name>FMN</name>
        <dbReference type="ChEBI" id="CHEBI:58210"/>
    </cofactor>
    <text evidence="3">Binds 1 FMN per subunit.</text>
</comment>
<keyword evidence="8" id="KW-1185">Reference proteome</keyword>
<name>A0ABS2IJR4_9GAMM</name>
<evidence type="ECO:0000256" key="1">
    <source>
        <dbReference type="ARBA" id="ARBA00022793"/>
    </source>
</evidence>
<feature type="domain" description="Flavoprotein" evidence="5">
    <location>
        <begin position="7"/>
        <end position="175"/>
    </location>
</feature>
<comment type="pathway">
    <text evidence="3 4">Cofactor biosynthesis; coenzyme A biosynthesis; CoA from (R)-pantothenate: step 3/5.</text>
</comment>
<sequence length="402" mass="43058">MQRLYRKRIVLGVGGGIAAYKSAELVRRLRDQGAEVRVVMTHGGREFITPLTLQALSGHPVHLELLDPEAEAGMGHIELARWADLVLIAPATAELLARLAQGNANDLLTTLVLATDATVALAPAMNQAMWRDPATQANLELLASRGLKVFGPASGSQACGDVGLGRMLEADDLAQLAADCFQRQALDGKHVLITAGPTQENIDPVRYITNHSSGKMGFALAEAAAEAGARVTLVSGPVHLPTPDRVSRIDVVSARDMLAACEAAMPCDLLIAAAAVADYRPEVVAQHKLKKDPTTGDGLFLQMVRNPDILATLAGRDDRPFSVGFAAETENLLDYASRKLRDKNLDLIVANDVANPTIGFNSEENAITIIDREQRQTSFAQTSKGKIARQLIAFIADRLNQA</sequence>
<evidence type="ECO:0000256" key="3">
    <source>
        <dbReference type="HAMAP-Rule" id="MF_02225"/>
    </source>
</evidence>
<dbReference type="EMBL" id="JAFEUP010000007">
    <property type="protein sequence ID" value="MBM7063311.1"/>
    <property type="molecule type" value="Genomic_DNA"/>
</dbReference>
<feature type="region of interest" description="Phosphopantothenate--cysteine ligase" evidence="3">
    <location>
        <begin position="191"/>
        <end position="402"/>
    </location>
</feature>
<accession>A0ABS2IJR4</accession>
<feature type="binding site" evidence="3">
    <location>
        <position position="343"/>
    </location>
    <ligand>
        <name>CTP</name>
        <dbReference type="ChEBI" id="CHEBI:37563"/>
    </ligand>
</feature>
<dbReference type="Gene3D" id="3.40.50.1950">
    <property type="entry name" value="Flavin prenyltransferase-like"/>
    <property type="match status" value="1"/>
</dbReference>
<keyword evidence="3 4" id="KW-0285">Flavoprotein</keyword>
<dbReference type="InterPro" id="IPR007085">
    <property type="entry name" value="DNA/pantothenate-metab_flavo_C"/>
</dbReference>
<comment type="caution">
    <text evidence="3">Lacks conserved residue(s) required for the propagation of feature annotation.</text>
</comment>
<dbReference type="EC" id="6.3.2.5" evidence="3"/>
<feature type="binding site" evidence="3">
    <location>
        <position position="325"/>
    </location>
    <ligand>
        <name>CTP</name>
        <dbReference type="ChEBI" id="CHEBI:37563"/>
    </ligand>
</feature>
<comment type="similarity">
    <text evidence="3 4">In the N-terminal section; belongs to the HFCD (homo-oligomeric flavin containing Cys decarboxylase) superfamily.</text>
</comment>
<dbReference type="EC" id="4.1.1.36" evidence="3"/>
<comment type="cofactor">
    <cofactor evidence="3">
        <name>Mg(2+)</name>
        <dbReference type="ChEBI" id="CHEBI:18420"/>
    </cofactor>
</comment>
<dbReference type="NCBIfam" id="TIGR00521">
    <property type="entry name" value="coaBC_dfp"/>
    <property type="match status" value="1"/>
</dbReference>
<keyword evidence="3 4" id="KW-0288">FMN</keyword>
<keyword evidence="2 3" id="KW-0456">Lyase</keyword>
<dbReference type="Pfam" id="PF02441">
    <property type="entry name" value="Flavoprotein"/>
    <property type="match status" value="1"/>
</dbReference>
<evidence type="ECO:0000313" key="8">
    <source>
        <dbReference type="Proteomes" id="UP000717995"/>
    </source>
</evidence>
<comment type="function">
    <text evidence="3">Catalyzes two sequential steps in the biosynthesis of coenzyme A. In the first step cysteine is conjugated to 4'-phosphopantothenate to form 4-phosphopantothenoylcysteine. In the second step the latter compound is decarboxylated to form 4'-phosphopantotheine.</text>
</comment>
<keyword evidence="3" id="KW-0511">Multifunctional enzyme</keyword>
<feature type="binding site" evidence="3">
    <location>
        <position position="278"/>
    </location>
    <ligand>
        <name>CTP</name>
        <dbReference type="ChEBI" id="CHEBI:37563"/>
    </ligand>
</feature>
<protein>
    <recommendedName>
        <fullName evidence="3">Coenzyme A biosynthesis bifunctional protein CoaBC</fullName>
    </recommendedName>
    <alternativeName>
        <fullName evidence="3">DNA/pantothenate metabolism flavoprotein</fullName>
    </alternativeName>
    <alternativeName>
        <fullName evidence="3">Phosphopantothenoylcysteine synthetase/decarboxylase</fullName>
        <shortName evidence="3">PPCS-PPCDC</shortName>
    </alternativeName>
    <domain>
        <recommendedName>
            <fullName evidence="3">Phosphopantothenoylcysteine decarboxylase</fullName>
            <shortName evidence="3">PPC decarboxylase</shortName>
            <shortName evidence="3">PPC-DC</shortName>
            <ecNumber evidence="3">4.1.1.36</ecNumber>
        </recommendedName>
        <alternativeName>
            <fullName evidence="3">CoaC</fullName>
        </alternativeName>
    </domain>
    <domain>
        <recommendedName>
            <fullName evidence="3">Phosphopantothenate--cysteine ligase</fullName>
            <ecNumber evidence="3">6.3.2.5</ecNumber>
        </recommendedName>
        <alternativeName>
            <fullName evidence="3">CoaB</fullName>
        </alternativeName>
        <alternativeName>
            <fullName evidence="3">Phosphopantothenoylcysteine synthetase</fullName>
            <shortName evidence="3">PPC synthetase</shortName>
            <shortName evidence="3">PPC-S</shortName>
        </alternativeName>
    </domain>
</protein>
<comment type="function">
    <text evidence="4">Catalyzes two steps in the biosynthesis of coenzyme A. In the first step cysteine is conjugated to 4'-phosphopantothenate to form 4-phosphopantothenoylcysteine, in the latter compound is decarboxylated to form 4'-phosphopantotheine.</text>
</comment>
<comment type="caution">
    <text evidence="7">The sequence shown here is derived from an EMBL/GenBank/DDBJ whole genome shotgun (WGS) entry which is preliminary data.</text>
</comment>
<keyword evidence="1 3" id="KW-0210">Decarboxylase</keyword>
<evidence type="ECO:0000256" key="2">
    <source>
        <dbReference type="ARBA" id="ARBA00023239"/>
    </source>
</evidence>
<organism evidence="7 8">
    <name type="scientific">Zestomonas insulae</name>
    <dbReference type="NCBI Taxonomy" id="2809017"/>
    <lineage>
        <taxon>Bacteria</taxon>
        <taxon>Pseudomonadati</taxon>
        <taxon>Pseudomonadota</taxon>
        <taxon>Gammaproteobacteria</taxon>
        <taxon>Pseudomonadales</taxon>
        <taxon>Pseudomonadaceae</taxon>
        <taxon>Zestomonas</taxon>
    </lineage>
</organism>
<comment type="similarity">
    <text evidence="3 4">In the C-terminal section; belongs to the PPC synthetase family.</text>
</comment>
<keyword evidence="3 4" id="KW-0436">Ligase</keyword>
<dbReference type="Gene3D" id="3.40.50.10300">
    <property type="entry name" value="CoaB-like"/>
    <property type="match status" value="1"/>
</dbReference>
<dbReference type="SUPFAM" id="SSF102645">
    <property type="entry name" value="CoaB-like"/>
    <property type="match status" value="1"/>
</dbReference>
<gene>
    <name evidence="3 7" type="primary">coaBC</name>
    <name evidence="7" type="ORF">JQX08_21545</name>
</gene>
<dbReference type="GO" id="GO:0004633">
    <property type="term" value="F:phosphopantothenoylcysteine decarboxylase activity"/>
    <property type="evidence" value="ECO:0007669"/>
    <property type="project" value="UniProtKB-EC"/>
</dbReference>
<reference evidence="7 8" key="1">
    <citation type="submission" date="2021-02" db="EMBL/GenBank/DDBJ databases">
        <authorList>
            <person name="Lee D.-H."/>
        </authorList>
    </citation>
    <scope>NUCLEOTIDE SEQUENCE [LARGE SCALE GENOMIC DNA]</scope>
    <source>
        <strain evidence="7 8">UL073</strain>
    </source>
</reference>
<feature type="binding site" evidence="3">
    <location>
        <position position="288"/>
    </location>
    <ligand>
        <name>CTP</name>
        <dbReference type="ChEBI" id="CHEBI:37563"/>
    </ligand>
</feature>
<dbReference type="InterPro" id="IPR036551">
    <property type="entry name" value="Flavin_trans-like"/>
</dbReference>
<feature type="binding site" evidence="3">
    <location>
        <position position="339"/>
    </location>
    <ligand>
        <name>CTP</name>
        <dbReference type="ChEBI" id="CHEBI:37563"/>
    </ligand>
</feature>
<feature type="domain" description="DNA/pantothenate metabolism flavoprotein C-terminal" evidence="6">
    <location>
        <begin position="186"/>
        <end position="397"/>
    </location>
</feature>
<dbReference type="HAMAP" id="MF_02225">
    <property type="entry name" value="CoaBC"/>
    <property type="match status" value="1"/>
</dbReference>
<dbReference type="Proteomes" id="UP000717995">
    <property type="component" value="Unassembled WGS sequence"/>
</dbReference>
<keyword evidence="3" id="KW-0479">Metal-binding</keyword>
<dbReference type="PANTHER" id="PTHR14359">
    <property type="entry name" value="HOMO-OLIGOMERIC FLAVIN CONTAINING CYS DECARBOXYLASE FAMILY"/>
    <property type="match status" value="1"/>
</dbReference>
<dbReference type="RefSeq" id="WP_205350506.1">
    <property type="nucleotide sequence ID" value="NZ_JAFEUP010000007.1"/>
</dbReference>
<evidence type="ECO:0000259" key="6">
    <source>
        <dbReference type="Pfam" id="PF04127"/>
    </source>
</evidence>
<dbReference type="SUPFAM" id="SSF52507">
    <property type="entry name" value="Homo-oligomeric flavin-containing Cys decarboxylases, HFCD"/>
    <property type="match status" value="1"/>
</dbReference>
<evidence type="ECO:0000256" key="4">
    <source>
        <dbReference type="RuleBase" id="RU364078"/>
    </source>
</evidence>
<evidence type="ECO:0000313" key="7">
    <source>
        <dbReference type="EMBL" id="MBM7063311.1"/>
    </source>
</evidence>
<dbReference type="InterPro" id="IPR035929">
    <property type="entry name" value="CoaB-like_sf"/>
</dbReference>
<dbReference type="PANTHER" id="PTHR14359:SF6">
    <property type="entry name" value="PHOSPHOPANTOTHENOYLCYSTEINE DECARBOXYLASE"/>
    <property type="match status" value="1"/>
</dbReference>
<feature type="active site" description="Proton donor" evidence="3">
    <location>
        <position position="159"/>
    </location>
</feature>